<protein>
    <submittedName>
        <fullName evidence="2">Uncharacterized protein</fullName>
    </submittedName>
</protein>
<comment type="caution">
    <text evidence="2">The sequence shown here is derived from an EMBL/GenBank/DDBJ whole genome shotgun (WGS) entry which is preliminary data.</text>
</comment>
<feature type="region of interest" description="Disordered" evidence="1">
    <location>
        <begin position="94"/>
        <end position="114"/>
    </location>
</feature>
<proteinExistence type="predicted"/>
<name>A0ABM8U990_9BURK</name>
<accession>A0ABM8U990</accession>
<keyword evidence="3" id="KW-1185">Reference proteome</keyword>
<sequence>MQRREDVADDQHHREFGDTFQLDREAEHGFRHKRMGLLRIGGGRGDIARLDGADGFPWRLSAARSMLDATHRDARCKNGEKAERMCQLRDAVRQLDQPEREKGFEAEGLRVTRS</sequence>
<feature type="region of interest" description="Disordered" evidence="1">
    <location>
        <begin position="1"/>
        <end position="25"/>
    </location>
</feature>
<reference evidence="2 3" key="1">
    <citation type="submission" date="2021-04" db="EMBL/GenBank/DDBJ databases">
        <authorList>
            <person name="Vanwijnsberghe S."/>
        </authorList>
    </citation>
    <scope>NUCLEOTIDE SEQUENCE [LARGE SCALE GENOMIC DNA]</scope>
    <source>
        <strain evidence="2 3">LMG 32171</strain>
    </source>
</reference>
<evidence type="ECO:0000313" key="2">
    <source>
        <dbReference type="EMBL" id="CAG4916551.1"/>
    </source>
</evidence>
<dbReference type="EMBL" id="CAJQYY010000029">
    <property type="protein sequence ID" value="CAG4916551.1"/>
    <property type="molecule type" value="Genomic_DNA"/>
</dbReference>
<gene>
    <name evidence="2" type="ORF">R54767_04315</name>
</gene>
<evidence type="ECO:0000256" key="1">
    <source>
        <dbReference type="SAM" id="MobiDB-lite"/>
    </source>
</evidence>
<dbReference type="Proteomes" id="UP000789752">
    <property type="component" value="Unassembled WGS sequence"/>
</dbReference>
<organism evidence="2 3">
    <name type="scientific">Paraburkholderia gardini</name>
    <dbReference type="NCBI Taxonomy" id="2823469"/>
    <lineage>
        <taxon>Bacteria</taxon>
        <taxon>Pseudomonadati</taxon>
        <taxon>Pseudomonadota</taxon>
        <taxon>Betaproteobacteria</taxon>
        <taxon>Burkholderiales</taxon>
        <taxon>Burkholderiaceae</taxon>
        <taxon>Paraburkholderia</taxon>
    </lineage>
</organism>
<evidence type="ECO:0000313" key="3">
    <source>
        <dbReference type="Proteomes" id="UP000789752"/>
    </source>
</evidence>